<keyword evidence="4 7" id="KW-0566">Pantothenate biosynthesis</keyword>
<dbReference type="Gene3D" id="3.20.20.60">
    <property type="entry name" value="Phosphoenolpyruvate-binding domains"/>
    <property type="match status" value="1"/>
</dbReference>
<dbReference type="FunFam" id="3.20.20.60:FF:000003">
    <property type="entry name" value="3-methyl-2-oxobutanoate hydroxymethyltransferase"/>
    <property type="match status" value="1"/>
</dbReference>
<evidence type="ECO:0000256" key="1">
    <source>
        <dbReference type="ARBA" id="ARBA00005033"/>
    </source>
</evidence>
<evidence type="ECO:0000256" key="4">
    <source>
        <dbReference type="ARBA" id="ARBA00022655"/>
    </source>
</evidence>
<organism evidence="11 12">
    <name type="scientific">Treponema bryantii</name>
    <dbReference type="NCBI Taxonomy" id="163"/>
    <lineage>
        <taxon>Bacteria</taxon>
        <taxon>Pseudomonadati</taxon>
        <taxon>Spirochaetota</taxon>
        <taxon>Spirochaetia</taxon>
        <taxon>Spirochaetales</taxon>
        <taxon>Treponemataceae</taxon>
        <taxon>Treponema</taxon>
    </lineage>
</organism>
<evidence type="ECO:0000256" key="2">
    <source>
        <dbReference type="ARBA" id="ARBA00008676"/>
    </source>
</evidence>
<dbReference type="RefSeq" id="WP_074644023.1">
    <property type="nucleotide sequence ID" value="NZ_FOFU01000006.1"/>
</dbReference>
<evidence type="ECO:0000256" key="3">
    <source>
        <dbReference type="ARBA" id="ARBA00011424"/>
    </source>
</evidence>
<name>A0A1H9H397_9SPIR</name>
<feature type="binding site" evidence="7 10">
    <location>
        <position position="44"/>
    </location>
    <ligand>
        <name>Mg(2+)</name>
        <dbReference type="ChEBI" id="CHEBI:18420"/>
    </ligand>
</feature>
<comment type="catalytic activity">
    <reaction evidence="7">
        <text>(6R)-5,10-methylene-5,6,7,8-tetrahydrofolate + 3-methyl-2-oxobutanoate + H2O = 2-dehydropantoate + (6S)-5,6,7,8-tetrahydrofolate</text>
        <dbReference type="Rhea" id="RHEA:11824"/>
        <dbReference type="ChEBI" id="CHEBI:11561"/>
        <dbReference type="ChEBI" id="CHEBI:11851"/>
        <dbReference type="ChEBI" id="CHEBI:15377"/>
        <dbReference type="ChEBI" id="CHEBI:15636"/>
        <dbReference type="ChEBI" id="CHEBI:57453"/>
        <dbReference type="EC" id="2.1.2.11"/>
    </reaction>
</comment>
<keyword evidence="11" id="KW-0489">Methyltransferase</keyword>
<dbReference type="HAMAP" id="MF_00156">
    <property type="entry name" value="PanB"/>
    <property type="match status" value="1"/>
</dbReference>
<dbReference type="PIRSF" id="PIRSF000388">
    <property type="entry name" value="Pantoate_hydroxy_MeTrfase"/>
    <property type="match status" value="1"/>
</dbReference>
<evidence type="ECO:0000256" key="9">
    <source>
        <dbReference type="PIRSR" id="PIRSR000388-2"/>
    </source>
</evidence>
<dbReference type="GO" id="GO:0005737">
    <property type="term" value="C:cytoplasm"/>
    <property type="evidence" value="ECO:0007669"/>
    <property type="project" value="UniProtKB-SubCell"/>
</dbReference>
<keyword evidence="12" id="KW-1185">Reference proteome</keyword>
<dbReference type="NCBIfam" id="NF001452">
    <property type="entry name" value="PRK00311.1"/>
    <property type="match status" value="1"/>
</dbReference>
<dbReference type="Proteomes" id="UP000182360">
    <property type="component" value="Unassembled WGS sequence"/>
</dbReference>
<evidence type="ECO:0000256" key="10">
    <source>
        <dbReference type="PIRSR" id="PIRSR000388-3"/>
    </source>
</evidence>
<feature type="binding site" evidence="7 10">
    <location>
        <position position="114"/>
    </location>
    <ligand>
        <name>Mg(2+)</name>
        <dbReference type="ChEBI" id="CHEBI:18420"/>
    </ligand>
</feature>
<comment type="function">
    <text evidence="6 7">Catalyzes the reversible reaction in which hydroxymethyl group from 5,10-methylenetetrahydrofolate is transferred onto alpha-ketoisovalerate to form ketopantoate.</text>
</comment>
<keyword evidence="7 10" id="KW-0479">Metal-binding</keyword>
<dbReference type="GO" id="GO:0003864">
    <property type="term" value="F:3-methyl-2-oxobutanoate hydroxymethyltransferase activity"/>
    <property type="evidence" value="ECO:0007669"/>
    <property type="project" value="UniProtKB-UniRule"/>
</dbReference>
<evidence type="ECO:0000256" key="5">
    <source>
        <dbReference type="ARBA" id="ARBA00022679"/>
    </source>
</evidence>
<feature type="binding site" evidence="7 9">
    <location>
        <begin position="44"/>
        <end position="45"/>
    </location>
    <ligand>
        <name>3-methyl-2-oxobutanoate</name>
        <dbReference type="ChEBI" id="CHEBI:11851"/>
    </ligand>
</feature>
<dbReference type="CDD" id="cd06557">
    <property type="entry name" value="KPHMT-like"/>
    <property type="match status" value="1"/>
</dbReference>
<dbReference type="PANTHER" id="PTHR20881:SF0">
    <property type="entry name" value="3-METHYL-2-OXOBUTANOATE HYDROXYMETHYLTRANSFERASE"/>
    <property type="match status" value="1"/>
</dbReference>
<dbReference type="EC" id="2.1.2.11" evidence="7"/>
<keyword evidence="5 7" id="KW-0808">Transferase</keyword>
<dbReference type="UniPathway" id="UPA00028">
    <property type="reaction ID" value="UER00003"/>
</dbReference>
<comment type="cofactor">
    <cofactor evidence="7 10">
        <name>Mg(2+)</name>
        <dbReference type="ChEBI" id="CHEBI:18420"/>
    </cofactor>
    <text evidence="7 10">Binds 1 Mg(2+) ion per subunit.</text>
</comment>
<feature type="binding site" evidence="7 9">
    <location>
        <position position="112"/>
    </location>
    <ligand>
        <name>3-methyl-2-oxobutanoate</name>
        <dbReference type="ChEBI" id="CHEBI:11851"/>
    </ligand>
</feature>
<evidence type="ECO:0000256" key="8">
    <source>
        <dbReference type="PIRSR" id="PIRSR000388-1"/>
    </source>
</evidence>
<comment type="similarity">
    <text evidence="2 7">Belongs to the PanB family.</text>
</comment>
<proteinExistence type="inferred from homology"/>
<dbReference type="Pfam" id="PF02548">
    <property type="entry name" value="Pantoate_transf"/>
    <property type="match status" value="1"/>
</dbReference>
<accession>A0A1H9H397</accession>
<evidence type="ECO:0000256" key="6">
    <source>
        <dbReference type="ARBA" id="ARBA00056497"/>
    </source>
</evidence>
<keyword evidence="7" id="KW-0963">Cytoplasm</keyword>
<feature type="binding site" evidence="7 9">
    <location>
        <position position="83"/>
    </location>
    <ligand>
        <name>3-methyl-2-oxobutanoate</name>
        <dbReference type="ChEBI" id="CHEBI:11851"/>
    </ligand>
</feature>
<dbReference type="NCBIfam" id="TIGR00222">
    <property type="entry name" value="panB"/>
    <property type="match status" value="1"/>
</dbReference>
<dbReference type="PANTHER" id="PTHR20881">
    <property type="entry name" value="3-METHYL-2-OXOBUTANOATE HYDROXYMETHYLTRANSFERASE"/>
    <property type="match status" value="1"/>
</dbReference>
<dbReference type="EMBL" id="FOFU01000006">
    <property type="protein sequence ID" value="SEQ56825.1"/>
    <property type="molecule type" value="Genomic_DNA"/>
</dbReference>
<evidence type="ECO:0000313" key="11">
    <source>
        <dbReference type="EMBL" id="SEQ56825.1"/>
    </source>
</evidence>
<dbReference type="SUPFAM" id="SSF51621">
    <property type="entry name" value="Phosphoenolpyruvate/pyruvate domain"/>
    <property type="match status" value="1"/>
</dbReference>
<dbReference type="InterPro" id="IPR003700">
    <property type="entry name" value="Pantoate_hydroxy_MeTrfase"/>
</dbReference>
<comment type="subcellular location">
    <subcellularLocation>
        <location evidence="7">Cytoplasm</location>
    </subcellularLocation>
</comment>
<dbReference type="InterPro" id="IPR015813">
    <property type="entry name" value="Pyrv/PenolPyrv_kinase-like_dom"/>
</dbReference>
<sequence length="264" mass="28252">MKLSPADFPKRKAEHSIISMVTCYDYTMACLVNQTNIDCVLVGDSLANVMHGEENTIPATVDLMALHTRAVHRGLQDKFLVADMPFLSTRLGLYRGTKAAGKLIAAGADSVKIEGADGNLELISHLVESGIPVMGHLGLTPQFFHAMGGYKVQGRTEEAKSKLIKDAVAMEKAGCFAIVAECVPSDVATAMSRAVSVPVIGIGGGSAVDGQVLVLHDLLGLSSFKPKFVRHFMNGADLVKNALNEYDECCKNHTFPAAEETFTK</sequence>
<dbReference type="InterPro" id="IPR040442">
    <property type="entry name" value="Pyrv_kinase-like_dom_sf"/>
</dbReference>
<gene>
    <name evidence="7" type="primary">panB</name>
    <name evidence="11" type="ORF">SAMN04487977_10632</name>
</gene>
<keyword evidence="7 10" id="KW-0460">Magnesium</keyword>
<dbReference type="GO" id="GO:0032259">
    <property type="term" value="P:methylation"/>
    <property type="evidence" value="ECO:0007669"/>
    <property type="project" value="UniProtKB-KW"/>
</dbReference>
<dbReference type="OrthoDB" id="9781789at2"/>
<feature type="active site" description="Proton acceptor" evidence="7 8">
    <location>
        <position position="181"/>
    </location>
</feature>
<dbReference type="GO" id="GO:0015940">
    <property type="term" value="P:pantothenate biosynthetic process"/>
    <property type="evidence" value="ECO:0007669"/>
    <property type="project" value="UniProtKB-UniRule"/>
</dbReference>
<evidence type="ECO:0000256" key="7">
    <source>
        <dbReference type="HAMAP-Rule" id="MF_00156"/>
    </source>
</evidence>
<evidence type="ECO:0000313" key="12">
    <source>
        <dbReference type="Proteomes" id="UP000182360"/>
    </source>
</evidence>
<dbReference type="AlphaFoldDB" id="A0A1H9H397"/>
<reference evidence="11 12" key="1">
    <citation type="submission" date="2016-10" db="EMBL/GenBank/DDBJ databases">
        <authorList>
            <person name="de Groot N.N."/>
        </authorList>
    </citation>
    <scope>NUCLEOTIDE SEQUENCE [LARGE SCALE GENOMIC DNA]</scope>
    <source>
        <strain evidence="11 12">B25</strain>
    </source>
</reference>
<dbReference type="GO" id="GO:0008168">
    <property type="term" value="F:methyltransferase activity"/>
    <property type="evidence" value="ECO:0007669"/>
    <property type="project" value="UniProtKB-KW"/>
</dbReference>
<dbReference type="GO" id="GO:0000287">
    <property type="term" value="F:magnesium ion binding"/>
    <property type="evidence" value="ECO:0007669"/>
    <property type="project" value="TreeGrafter"/>
</dbReference>
<protein>
    <recommendedName>
        <fullName evidence="7">3-methyl-2-oxobutanoate hydroxymethyltransferase</fullName>
        <ecNumber evidence="7">2.1.2.11</ecNumber>
    </recommendedName>
    <alternativeName>
        <fullName evidence="7">Ketopantoate hydroxymethyltransferase</fullName>
        <shortName evidence="7">KPHMT</shortName>
    </alternativeName>
</protein>
<comment type="subunit">
    <text evidence="3 7">Homodecamer; pentamer of dimers.</text>
</comment>
<feature type="binding site" evidence="7 10">
    <location>
        <position position="83"/>
    </location>
    <ligand>
        <name>Mg(2+)</name>
        <dbReference type="ChEBI" id="CHEBI:18420"/>
    </ligand>
</feature>
<comment type="pathway">
    <text evidence="1 7">Cofactor biosynthesis; (R)-pantothenate biosynthesis; (R)-pantoate from 3-methyl-2-oxobutanoate: step 1/2.</text>
</comment>